<dbReference type="Gene3D" id="2.30.30.40">
    <property type="entry name" value="SH3 Domains"/>
    <property type="match status" value="2"/>
</dbReference>
<dbReference type="Proteomes" id="UP001479436">
    <property type="component" value="Unassembled WGS sequence"/>
</dbReference>
<dbReference type="PANTHER" id="PTHR15706">
    <property type="entry name" value="SH3 MULTIPLE DOMAIN"/>
    <property type="match status" value="1"/>
</dbReference>
<keyword evidence="8" id="KW-1185">Reference proteome</keyword>
<feature type="domain" description="PX" evidence="6">
    <location>
        <begin position="190"/>
        <end position="313"/>
    </location>
</feature>
<evidence type="ECO:0000256" key="3">
    <source>
        <dbReference type="PROSITE-ProRule" id="PRU00192"/>
    </source>
</evidence>
<gene>
    <name evidence="7" type="primary">BEM1_4</name>
    <name evidence="7" type="ORF">K7432_016641</name>
</gene>
<dbReference type="InterPro" id="IPR036028">
    <property type="entry name" value="SH3-like_dom_sf"/>
</dbReference>
<keyword evidence="1 3" id="KW-0728">SH3 domain</keyword>
<evidence type="ECO:0000313" key="8">
    <source>
        <dbReference type="Proteomes" id="UP001479436"/>
    </source>
</evidence>
<dbReference type="SUPFAM" id="SSF50044">
    <property type="entry name" value="SH3-domain"/>
    <property type="match status" value="2"/>
</dbReference>
<dbReference type="PANTHER" id="PTHR15706:SF2">
    <property type="entry name" value="SH3 AND PX DOMAIN-CONTAINING PROTEIN 2A"/>
    <property type="match status" value="1"/>
</dbReference>
<evidence type="ECO:0000259" key="5">
    <source>
        <dbReference type="PROSITE" id="PS50002"/>
    </source>
</evidence>
<organism evidence="7 8">
    <name type="scientific">Basidiobolus ranarum</name>
    <dbReference type="NCBI Taxonomy" id="34480"/>
    <lineage>
        <taxon>Eukaryota</taxon>
        <taxon>Fungi</taxon>
        <taxon>Fungi incertae sedis</taxon>
        <taxon>Zoopagomycota</taxon>
        <taxon>Entomophthoromycotina</taxon>
        <taxon>Basidiobolomycetes</taxon>
        <taxon>Basidiobolales</taxon>
        <taxon>Basidiobolaceae</taxon>
        <taxon>Basidiobolus</taxon>
    </lineage>
</organism>
<evidence type="ECO:0000256" key="4">
    <source>
        <dbReference type="SAM" id="MobiDB-lite"/>
    </source>
</evidence>
<dbReference type="InterPro" id="IPR001452">
    <property type="entry name" value="SH3_domain"/>
</dbReference>
<dbReference type="SMART" id="SM00326">
    <property type="entry name" value="SH3"/>
    <property type="match status" value="2"/>
</dbReference>
<evidence type="ECO:0000256" key="1">
    <source>
        <dbReference type="ARBA" id="ARBA00022443"/>
    </source>
</evidence>
<accession>A0ABR2WEF1</accession>
<dbReference type="PROSITE" id="PS50195">
    <property type="entry name" value="PX"/>
    <property type="match status" value="1"/>
</dbReference>
<dbReference type="SMART" id="SM00666">
    <property type="entry name" value="PB1"/>
    <property type="match status" value="1"/>
</dbReference>
<dbReference type="InterPro" id="IPR036871">
    <property type="entry name" value="PX_dom_sf"/>
</dbReference>
<sequence>MSPDPKKYVKALYDYQTPLDKTFAFQAGEVLYVIGQENDRDWWIVCNPITKKSGMVPVKFLKVIEEVDASSGRKLQPRRSKRADTSPKTDTINTRKRGISNAQAALCGEIVNDFVGTTTDQLSVRAGEIVVVVGCPIATPGWISVKPIGKSVTPGLIPRSYVQVYDAHTREIITDIRSRLPKSTSMKQQIIREEILSACVYGCRSLEKQNEYQLEITLSKPPFSRKLTKTYYEFRQFHLGLLNHLSDFTDLQILIPNLPPSPAPAPPLTGNSKDTRQKMTQLTSYLIEICELPPKVKDHPLVKSFFGEPTSHVSKDCHLNHSSTPVVPPTPISNKSTEFGKVKVIKGSDIIIVRVSISISYNELKSMIIKRLSTIHSLGYYNNEEIVSDHSNFITIATDQELQLAWYQTIQKNSLKLLLYAN</sequence>
<dbReference type="SUPFAM" id="SSF54277">
    <property type="entry name" value="CAD &amp; PB1 domains"/>
    <property type="match status" value="1"/>
</dbReference>
<dbReference type="Gene3D" id="3.30.1520.10">
    <property type="entry name" value="Phox-like domain"/>
    <property type="match status" value="1"/>
</dbReference>
<feature type="domain" description="SH3" evidence="5">
    <location>
        <begin position="103"/>
        <end position="167"/>
    </location>
</feature>
<protein>
    <submittedName>
        <fullName evidence="7">Bud emergence protein 1</fullName>
    </submittedName>
</protein>
<evidence type="ECO:0000259" key="6">
    <source>
        <dbReference type="PROSITE" id="PS50195"/>
    </source>
</evidence>
<feature type="domain" description="SH3" evidence="5">
    <location>
        <begin position="4"/>
        <end position="66"/>
    </location>
</feature>
<reference evidence="7 8" key="1">
    <citation type="submission" date="2023-04" db="EMBL/GenBank/DDBJ databases">
        <title>Genome of Basidiobolus ranarum AG-B5.</title>
        <authorList>
            <person name="Stajich J.E."/>
            <person name="Carter-House D."/>
            <person name="Gryganskyi A."/>
        </authorList>
    </citation>
    <scope>NUCLEOTIDE SEQUENCE [LARGE SCALE GENOMIC DNA]</scope>
    <source>
        <strain evidence="7 8">AG-B5</strain>
    </source>
</reference>
<feature type="region of interest" description="Disordered" evidence="4">
    <location>
        <begin position="72"/>
        <end position="93"/>
    </location>
</feature>
<evidence type="ECO:0000313" key="7">
    <source>
        <dbReference type="EMBL" id="KAK9759878.1"/>
    </source>
</evidence>
<dbReference type="InterPro" id="IPR051228">
    <property type="entry name" value="NADPH_Oxidase/PX-Domain"/>
</dbReference>
<evidence type="ECO:0000256" key="2">
    <source>
        <dbReference type="ARBA" id="ARBA00022737"/>
    </source>
</evidence>
<keyword evidence="2" id="KW-0677">Repeat</keyword>
<dbReference type="Pfam" id="PF00018">
    <property type="entry name" value="SH3_1"/>
    <property type="match status" value="1"/>
</dbReference>
<dbReference type="EMBL" id="JASJQH010002888">
    <property type="protein sequence ID" value="KAK9759878.1"/>
    <property type="molecule type" value="Genomic_DNA"/>
</dbReference>
<comment type="caution">
    <text evidence="7">The sequence shown here is derived from an EMBL/GenBank/DDBJ whole genome shotgun (WGS) entry which is preliminary data.</text>
</comment>
<dbReference type="PROSITE" id="PS50002">
    <property type="entry name" value="SH3"/>
    <property type="match status" value="2"/>
</dbReference>
<dbReference type="InterPro" id="IPR000270">
    <property type="entry name" value="PB1_dom"/>
</dbReference>
<name>A0ABR2WEF1_9FUNG</name>
<dbReference type="InterPro" id="IPR001683">
    <property type="entry name" value="PX_dom"/>
</dbReference>
<dbReference type="Pfam" id="PF00787">
    <property type="entry name" value="PX"/>
    <property type="match status" value="1"/>
</dbReference>
<proteinExistence type="predicted"/>
<dbReference type="SUPFAM" id="SSF64268">
    <property type="entry name" value="PX domain"/>
    <property type="match status" value="1"/>
</dbReference>